<proteinExistence type="predicted"/>
<gene>
    <name evidence="1" type="primary">Carlr</name>
</gene>
<reference evidence="1" key="1">
    <citation type="submission" date="2024-01" db="EMBL/GenBank/DDBJ databases">
        <title>GRCr8: a new rat reference genome assembly contstructed from accurate long reads and long range scaffolding.</title>
        <authorList>
            <person name="Doris P.A."/>
            <person name="Kalbfleisch T."/>
            <person name="Li K."/>
            <person name="Howe K."/>
            <person name="Wood J."/>
        </authorList>
    </citation>
    <scope>NUCLEOTIDE SEQUENCE [LARGE SCALE GENOMIC DNA]</scope>
    <source>
        <strain evidence="1">Brown Norway</strain>
    </source>
</reference>
<reference evidence="1" key="3">
    <citation type="submission" date="2025-09" db="UniProtKB">
        <authorList>
            <consortium name="Ensembl"/>
        </authorList>
    </citation>
    <scope>IDENTIFICATION</scope>
    <source>
        <strain evidence="1">Brown Norway</strain>
    </source>
</reference>
<dbReference type="Ensembl" id="ENSRNOT00000135125.1">
    <property type="protein sequence ID" value="ENSRNOP00000107912.1"/>
    <property type="gene ID" value="ENSRNOG00000087970.1"/>
</dbReference>
<organism evidence="1 2">
    <name type="scientific">Rattus norvegicus</name>
    <name type="common">Rat</name>
    <dbReference type="NCBI Taxonomy" id="10116"/>
    <lineage>
        <taxon>Eukaryota</taxon>
        <taxon>Metazoa</taxon>
        <taxon>Chordata</taxon>
        <taxon>Craniata</taxon>
        <taxon>Vertebrata</taxon>
        <taxon>Euteleostomi</taxon>
        <taxon>Mammalia</taxon>
        <taxon>Eutheria</taxon>
        <taxon>Euarchontoglires</taxon>
        <taxon>Glires</taxon>
        <taxon>Rodentia</taxon>
        <taxon>Myomorpha</taxon>
        <taxon>Muroidea</taxon>
        <taxon>Muridae</taxon>
        <taxon>Murinae</taxon>
        <taxon>Rattus</taxon>
    </lineage>
</organism>
<reference evidence="1" key="2">
    <citation type="submission" date="2025-08" db="UniProtKB">
        <authorList>
            <consortium name="Ensembl"/>
        </authorList>
    </citation>
    <scope>IDENTIFICATION</scope>
    <source>
        <strain evidence="1">Brown Norway</strain>
    </source>
</reference>
<evidence type="ECO:0000313" key="2">
    <source>
        <dbReference type="Proteomes" id="UP000002494"/>
    </source>
</evidence>
<sequence length="40" mass="4244">MELFAVTAVAASLFLLLLFLVFISVYVGSSPGPQPLSQNC</sequence>
<dbReference type="GeneTree" id="ENSGT01140000286888"/>
<name>A0ABK0LQ05_RAT</name>
<accession>A0ABK0LQ05</accession>
<dbReference type="Proteomes" id="UP000002494">
    <property type="component" value="Chromosome 17"/>
</dbReference>
<keyword evidence="2" id="KW-1185">Reference proteome</keyword>
<protein>
    <submittedName>
        <fullName evidence="1">Cardiac and apoptosis-related long non-coding RNA</fullName>
    </submittedName>
</protein>
<evidence type="ECO:0000313" key="1">
    <source>
        <dbReference type="Ensembl" id="ENSRNOP00000107912.1"/>
    </source>
</evidence>